<dbReference type="Proteomes" id="UP000262477">
    <property type="component" value="Unassembled WGS sequence"/>
</dbReference>
<organism evidence="4 5">
    <name type="scientific">Streptomyces inhibens</name>
    <dbReference type="NCBI Taxonomy" id="2293571"/>
    <lineage>
        <taxon>Bacteria</taxon>
        <taxon>Bacillati</taxon>
        <taxon>Actinomycetota</taxon>
        <taxon>Actinomycetes</taxon>
        <taxon>Kitasatosporales</taxon>
        <taxon>Streptomycetaceae</taxon>
        <taxon>Streptomyces</taxon>
    </lineage>
</organism>
<feature type="domain" description="Xaa-Pro dipeptidyl-peptidase C-terminal" evidence="3">
    <location>
        <begin position="312"/>
        <end position="554"/>
    </location>
</feature>
<dbReference type="NCBIfam" id="TIGR00976">
    <property type="entry name" value="CocE_NonD"/>
    <property type="match status" value="2"/>
</dbReference>
<dbReference type="SMART" id="SM00939">
    <property type="entry name" value="PepX_C"/>
    <property type="match status" value="1"/>
</dbReference>
<dbReference type="InterPro" id="IPR050585">
    <property type="entry name" value="Xaa-Pro_dipeptidyl-ppase/CocE"/>
</dbReference>
<evidence type="ECO:0000256" key="2">
    <source>
        <dbReference type="SAM" id="MobiDB-lite"/>
    </source>
</evidence>
<dbReference type="AlphaFoldDB" id="A0A371PW67"/>
<dbReference type="PANTHER" id="PTHR43056:SF10">
    <property type="entry name" value="COCE_NOND FAMILY, PUTATIVE (AFU_ORTHOLOGUE AFUA_7G00600)-RELATED"/>
    <property type="match status" value="1"/>
</dbReference>
<dbReference type="PANTHER" id="PTHR43056">
    <property type="entry name" value="PEPTIDASE S9 PROLYL OLIGOPEPTIDASE"/>
    <property type="match status" value="1"/>
</dbReference>
<comment type="caution">
    <text evidence="4">The sequence shown here is derived from an EMBL/GenBank/DDBJ whole genome shotgun (WGS) entry which is preliminary data.</text>
</comment>
<dbReference type="EMBL" id="QUAC01000239">
    <property type="protein sequence ID" value="REK86727.1"/>
    <property type="molecule type" value="Genomic_DNA"/>
</dbReference>
<dbReference type="InterPro" id="IPR013736">
    <property type="entry name" value="Xaa-Pro_dipept_C"/>
</dbReference>
<dbReference type="OrthoDB" id="5240615at2"/>
<keyword evidence="1 4" id="KW-0378">Hydrolase</keyword>
<feature type="region of interest" description="Disordered" evidence="2">
    <location>
        <begin position="470"/>
        <end position="489"/>
    </location>
</feature>
<accession>A0A371PW67</accession>
<dbReference type="Gene3D" id="2.60.120.260">
    <property type="entry name" value="Galactose-binding domain-like"/>
    <property type="match status" value="1"/>
</dbReference>
<dbReference type="Pfam" id="PF02129">
    <property type="entry name" value="Peptidase_S15"/>
    <property type="match status" value="1"/>
</dbReference>
<evidence type="ECO:0000259" key="3">
    <source>
        <dbReference type="SMART" id="SM00939"/>
    </source>
</evidence>
<dbReference type="InterPro" id="IPR029058">
    <property type="entry name" value="AB_hydrolase_fold"/>
</dbReference>
<dbReference type="Gene3D" id="1.10.3020.20">
    <property type="match status" value="1"/>
</dbReference>
<evidence type="ECO:0000313" key="5">
    <source>
        <dbReference type="Proteomes" id="UP000262477"/>
    </source>
</evidence>
<dbReference type="InterPro" id="IPR005674">
    <property type="entry name" value="CocE/Ser_esterase"/>
</dbReference>
<name>A0A371PW67_STRIH</name>
<protein>
    <submittedName>
        <fullName evidence="4">CocE/NonD family hydrolase</fullName>
    </submittedName>
</protein>
<dbReference type="InterPro" id="IPR000383">
    <property type="entry name" value="Xaa-Pro-like_dom"/>
</dbReference>
<feature type="region of interest" description="Disordered" evidence="2">
    <location>
        <begin position="1"/>
        <end position="24"/>
    </location>
</feature>
<proteinExistence type="predicted"/>
<dbReference type="RefSeq" id="WP_128510471.1">
    <property type="nucleotide sequence ID" value="NZ_QUAC01000239.1"/>
</dbReference>
<evidence type="ECO:0000313" key="4">
    <source>
        <dbReference type="EMBL" id="REK86727.1"/>
    </source>
</evidence>
<dbReference type="GO" id="GO:0008239">
    <property type="term" value="F:dipeptidyl-peptidase activity"/>
    <property type="evidence" value="ECO:0007669"/>
    <property type="project" value="InterPro"/>
</dbReference>
<dbReference type="Pfam" id="PF08530">
    <property type="entry name" value="PepX_C"/>
    <property type="match status" value="1"/>
</dbReference>
<sequence>MADRTQTTGAPARPALPPEGEHDFLTDHPFDIATHRLPRDVLVEQAAIPMRDGVRLAATVFRPDAGPRVPVITTATPYGKDRFDQWNYFRDAPEGSVPGGGGFYLGRLEFSDHTAFEAPDPGFWVPGGYAVVLVDLPGRGKSESNPSGTPGPEARWWDVMAWLEQQPWCTGKVGMSGVSALCATQWIAAKDEAPPQLKAIIPWEGINETGPGGGYGGIPETAFGPWLEWQWHQPNINPDAAGPEPYIVDWKFDTSAIIIPALVCASFSDQELHTWDTFDAFTRIRSPHKWLYNHRRQKWAAYYGAEELALQKRFLDRFLKGDEHAMDGVPPVRLEVNTDRFDHKVVHATSWPVEGTRYDSLYLSAGSATMAVEPPPRAASTSIAPVPAGDPGNRAVFDHGFEEDTDVVGHMALTLFVDAVGSDDVDLFVGVEKLDHHGDKVYFFSASGGNANGPVSRGWLRASRRELNTERSTPWRPVPSLTTRSPLSPGQIVETNIPIMPSGTTFLAGETLRLIVQSWSAPGEFEGGETRQWDSITTGRCRLHTGGQHPSRLLIPIVS</sequence>
<gene>
    <name evidence="4" type="ORF">DY245_30815</name>
</gene>
<evidence type="ECO:0000256" key="1">
    <source>
        <dbReference type="ARBA" id="ARBA00022801"/>
    </source>
</evidence>
<dbReference type="SUPFAM" id="SSF53474">
    <property type="entry name" value="alpha/beta-Hydrolases"/>
    <property type="match status" value="1"/>
</dbReference>
<dbReference type="SUPFAM" id="SSF49785">
    <property type="entry name" value="Galactose-binding domain-like"/>
    <property type="match status" value="1"/>
</dbReference>
<dbReference type="Gene3D" id="3.40.50.1820">
    <property type="entry name" value="alpha/beta hydrolase"/>
    <property type="match status" value="1"/>
</dbReference>
<keyword evidence="5" id="KW-1185">Reference proteome</keyword>
<dbReference type="InterPro" id="IPR008979">
    <property type="entry name" value="Galactose-bd-like_sf"/>
</dbReference>
<reference evidence="4 5" key="1">
    <citation type="submission" date="2018-08" db="EMBL/GenBank/DDBJ databases">
        <title>Streptomyces NEAU-D10 sp. nov., a novel Actinomycete isolated from soil.</title>
        <authorList>
            <person name="Jin L."/>
        </authorList>
    </citation>
    <scope>NUCLEOTIDE SEQUENCE [LARGE SCALE GENOMIC DNA]</scope>
    <source>
        <strain evidence="4 5">NEAU-D10</strain>
    </source>
</reference>